<gene>
    <name evidence="2" type="ORF">DERYTH_LOCUS24602</name>
</gene>
<feature type="compositionally biased region" description="Polar residues" evidence="1">
    <location>
        <begin position="60"/>
        <end position="75"/>
    </location>
</feature>
<sequence length="178" mass="19933">TSEKLKDAATTTSWATQMEEELKDKINREHKETVPTTSGIAIVPTRKITHNTPAPIPILSPNNPYIQDTSTNTKGEAQTERAEIIEVLTPNNTGLVPQKMEIESAAEELDKPAPTASKMEVLTNLKEPSLSQNTLQETPFTVVSYKKSNNKNSKKKEEEERKLTHPGQQHRVYEITSR</sequence>
<feature type="region of interest" description="Disordered" evidence="1">
    <location>
        <begin position="128"/>
        <end position="178"/>
    </location>
</feature>
<evidence type="ECO:0000313" key="2">
    <source>
        <dbReference type="EMBL" id="CAG8807110.1"/>
    </source>
</evidence>
<comment type="caution">
    <text evidence="2">The sequence shown here is derived from an EMBL/GenBank/DDBJ whole genome shotgun (WGS) entry which is preliminary data.</text>
</comment>
<organism evidence="2 3">
    <name type="scientific">Dentiscutata erythropus</name>
    <dbReference type="NCBI Taxonomy" id="1348616"/>
    <lineage>
        <taxon>Eukaryota</taxon>
        <taxon>Fungi</taxon>
        <taxon>Fungi incertae sedis</taxon>
        <taxon>Mucoromycota</taxon>
        <taxon>Glomeromycotina</taxon>
        <taxon>Glomeromycetes</taxon>
        <taxon>Diversisporales</taxon>
        <taxon>Gigasporaceae</taxon>
        <taxon>Dentiscutata</taxon>
    </lineage>
</organism>
<dbReference type="AlphaFoldDB" id="A0A9N9K3G5"/>
<name>A0A9N9K3G5_9GLOM</name>
<feature type="non-terminal residue" evidence="2">
    <location>
        <position position="1"/>
    </location>
</feature>
<proteinExistence type="predicted"/>
<dbReference type="Proteomes" id="UP000789405">
    <property type="component" value="Unassembled WGS sequence"/>
</dbReference>
<feature type="compositionally biased region" description="Polar residues" evidence="1">
    <location>
        <begin position="129"/>
        <end position="141"/>
    </location>
</feature>
<evidence type="ECO:0000313" key="3">
    <source>
        <dbReference type="Proteomes" id="UP000789405"/>
    </source>
</evidence>
<feature type="non-terminal residue" evidence="2">
    <location>
        <position position="178"/>
    </location>
</feature>
<keyword evidence="3" id="KW-1185">Reference proteome</keyword>
<feature type="region of interest" description="Disordered" evidence="1">
    <location>
        <begin position="45"/>
        <end position="75"/>
    </location>
</feature>
<evidence type="ECO:0000256" key="1">
    <source>
        <dbReference type="SAM" id="MobiDB-lite"/>
    </source>
</evidence>
<dbReference type="EMBL" id="CAJVPY010042117">
    <property type="protein sequence ID" value="CAG8807110.1"/>
    <property type="molecule type" value="Genomic_DNA"/>
</dbReference>
<reference evidence="2" key="1">
    <citation type="submission" date="2021-06" db="EMBL/GenBank/DDBJ databases">
        <authorList>
            <person name="Kallberg Y."/>
            <person name="Tangrot J."/>
            <person name="Rosling A."/>
        </authorList>
    </citation>
    <scope>NUCLEOTIDE SEQUENCE</scope>
    <source>
        <strain evidence="2">MA453B</strain>
    </source>
</reference>
<protein>
    <submittedName>
        <fullName evidence="2">23138_t:CDS:1</fullName>
    </submittedName>
</protein>
<accession>A0A9N9K3G5</accession>